<keyword evidence="5" id="KW-0326">Glycosidase</keyword>
<dbReference type="GO" id="GO:0016798">
    <property type="term" value="F:hydrolase activity, acting on glycosyl bonds"/>
    <property type="evidence" value="ECO:0007669"/>
    <property type="project" value="UniProtKB-KW"/>
</dbReference>
<name>A0AA39MUL0_ARMTA</name>
<dbReference type="PANTHER" id="PTHR42909">
    <property type="entry name" value="ZGC:136858"/>
    <property type="match status" value="1"/>
</dbReference>
<dbReference type="GO" id="GO:0004730">
    <property type="term" value="F:pseudouridylate synthase activity"/>
    <property type="evidence" value="ECO:0007669"/>
    <property type="project" value="InterPro"/>
</dbReference>
<evidence type="ECO:0000313" key="8">
    <source>
        <dbReference type="Proteomes" id="UP001175211"/>
    </source>
</evidence>
<evidence type="ECO:0000313" key="7">
    <source>
        <dbReference type="EMBL" id="KAK0446390.1"/>
    </source>
</evidence>
<proteinExistence type="predicted"/>
<dbReference type="GO" id="GO:0005737">
    <property type="term" value="C:cytoplasm"/>
    <property type="evidence" value="ECO:0007669"/>
    <property type="project" value="TreeGrafter"/>
</dbReference>
<protein>
    <submittedName>
        <fullName evidence="7">Uncharacterized protein</fullName>
    </submittedName>
</protein>
<dbReference type="AlphaFoldDB" id="A0AA39MUL0"/>
<evidence type="ECO:0000256" key="5">
    <source>
        <dbReference type="ARBA" id="ARBA00023295"/>
    </source>
</evidence>
<dbReference type="Proteomes" id="UP001175211">
    <property type="component" value="Unassembled WGS sequence"/>
</dbReference>
<feature type="region of interest" description="Disordered" evidence="6">
    <location>
        <begin position="219"/>
        <end position="257"/>
    </location>
</feature>
<gene>
    <name evidence="7" type="ORF">EV420DRAFT_1484047</name>
</gene>
<dbReference type="RefSeq" id="XP_060325739.1">
    <property type="nucleotide sequence ID" value="XM_060470040.1"/>
</dbReference>
<dbReference type="InterPro" id="IPR022830">
    <property type="entry name" value="Indigdn_synthA-like"/>
</dbReference>
<dbReference type="Pfam" id="PF04227">
    <property type="entry name" value="Indigoidine_A"/>
    <property type="match status" value="2"/>
</dbReference>
<reference evidence="7" key="1">
    <citation type="submission" date="2023-06" db="EMBL/GenBank/DDBJ databases">
        <authorList>
            <consortium name="Lawrence Berkeley National Laboratory"/>
            <person name="Ahrendt S."/>
            <person name="Sahu N."/>
            <person name="Indic B."/>
            <person name="Wong-Bajracharya J."/>
            <person name="Merenyi Z."/>
            <person name="Ke H.-M."/>
            <person name="Monk M."/>
            <person name="Kocsube S."/>
            <person name="Drula E."/>
            <person name="Lipzen A."/>
            <person name="Balint B."/>
            <person name="Henrissat B."/>
            <person name="Andreopoulos B."/>
            <person name="Martin F.M."/>
            <person name="Harder C.B."/>
            <person name="Rigling D."/>
            <person name="Ford K.L."/>
            <person name="Foster G.D."/>
            <person name="Pangilinan J."/>
            <person name="Papanicolaou A."/>
            <person name="Barry K."/>
            <person name="LaButti K."/>
            <person name="Viragh M."/>
            <person name="Koriabine M."/>
            <person name="Yan M."/>
            <person name="Riley R."/>
            <person name="Champramary S."/>
            <person name="Plett K.L."/>
            <person name="Tsai I.J."/>
            <person name="Slot J."/>
            <person name="Sipos G."/>
            <person name="Plett J."/>
            <person name="Nagy L.G."/>
            <person name="Grigoriev I.V."/>
        </authorList>
    </citation>
    <scope>NUCLEOTIDE SEQUENCE</scope>
    <source>
        <strain evidence="7">CCBAS 213</strain>
    </source>
</reference>
<dbReference type="EMBL" id="JAUEPS010000047">
    <property type="protein sequence ID" value="KAK0446390.1"/>
    <property type="molecule type" value="Genomic_DNA"/>
</dbReference>
<keyword evidence="3" id="KW-0464">Manganese</keyword>
<dbReference type="GO" id="GO:0046872">
    <property type="term" value="F:metal ion binding"/>
    <property type="evidence" value="ECO:0007669"/>
    <property type="project" value="UniProtKB-KW"/>
</dbReference>
<dbReference type="Gene3D" id="3.40.1790.10">
    <property type="entry name" value="Indigoidine synthase domain"/>
    <property type="match status" value="1"/>
</dbReference>
<keyword evidence="8" id="KW-1185">Reference proteome</keyword>
<feature type="compositionally biased region" description="Basic and acidic residues" evidence="6">
    <location>
        <begin position="234"/>
        <end position="249"/>
    </location>
</feature>
<organism evidence="7 8">
    <name type="scientific">Armillaria tabescens</name>
    <name type="common">Ringless honey mushroom</name>
    <name type="synonym">Agaricus tabescens</name>
    <dbReference type="NCBI Taxonomy" id="1929756"/>
    <lineage>
        <taxon>Eukaryota</taxon>
        <taxon>Fungi</taxon>
        <taxon>Dikarya</taxon>
        <taxon>Basidiomycota</taxon>
        <taxon>Agaricomycotina</taxon>
        <taxon>Agaricomycetes</taxon>
        <taxon>Agaricomycetidae</taxon>
        <taxon>Agaricales</taxon>
        <taxon>Marasmiineae</taxon>
        <taxon>Physalacriaceae</taxon>
        <taxon>Desarmillaria</taxon>
    </lineage>
</organism>
<sequence>MVILTHARLARRLASRARFSTASHHTVPLSIHSKVQEALSTHKPIVALETTLVTHGFLYPTNYTRPRRHRTIHGVCPGYYWNHRGTRQDREGNPGVVKVPRRDIAPVFGAKMDGGTTCSARLIFVALAGIKVFATGGLGGVHRGAQDFMQWTSQLTSLSSPVVQSVLCLRGLNPFWTLEVTYGKSREFPAFFTRSSEGDTQWQFGMDNGILIAAPIPEEHEKEGSSIQKAVDQAVRESEENGMSKRGKEVTPWLLYP</sequence>
<dbReference type="PANTHER" id="PTHR42909:SF1">
    <property type="entry name" value="CARBOHYDRATE KINASE PFKB DOMAIN-CONTAINING PROTEIN"/>
    <property type="match status" value="1"/>
</dbReference>
<evidence type="ECO:0000256" key="6">
    <source>
        <dbReference type="SAM" id="MobiDB-lite"/>
    </source>
</evidence>
<evidence type="ECO:0000256" key="1">
    <source>
        <dbReference type="ARBA" id="ARBA00022723"/>
    </source>
</evidence>
<evidence type="ECO:0000256" key="3">
    <source>
        <dbReference type="ARBA" id="ARBA00023211"/>
    </source>
</evidence>
<keyword evidence="2" id="KW-0378">Hydrolase</keyword>
<accession>A0AA39MUL0</accession>
<evidence type="ECO:0000256" key="2">
    <source>
        <dbReference type="ARBA" id="ARBA00022801"/>
    </source>
</evidence>
<keyword evidence="4" id="KW-0456">Lyase</keyword>
<evidence type="ECO:0000256" key="4">
    <source>
        <dbReference type="ARBA" id="ARBA00023239"/>
    </source>
</evidence>
<comment type="caution">
    <text evidence="7">The sequence shown here is derived from an EMBL/GenBank/DDBJ whole genome shotgun (WGS) entry which is preliminary data.</text>
</comment>
<keyword evidence="1" id="KW-0479">Metal-binding</keyword>
<dbReference type="SUPFAM" id="SSF110581">
    <property type="entry name" value="Indigoidine synthase A-like"/>
    <property type="match status" value="1"/>
</dbReference>
<dbReference type="InterPro" id="IPR007342">
    <property type="entry name" value="PsuG"/>
</dbReference>
<dbReference type="GeneID" id="85353588"/>